<protein>
    <submittedName>
        <fullName evidence="2">Uncharacterized protein</fullName>
    </submittedName>
</protein>
<name>A0A2T3B2F9_AMORE</name>
<accession>A0A2T3B2F9</accession>
<gene>
    <name evidence="2" type="ORF">M430DRAFT_243452</name>
</gene>
<dbReference type="RefSeq" id="XP_024721102.1">
    <property type="nucleotide sequence ID" value="XM_024865048.1"/>
</dbReference>
<feature type="region of interest" description="Disordered" evidence="1">
    <location>
        <begin position="73"/>
        <end position="93"/>
    </location>
</feature>
<evidence type="ECO:0000256" key="1">
    <source>
        <dbReference type="SAM" id="MobiDB-lite"/>
    </source>
</evidence>
<dbReference type="AlphaFoldDB" id="A0A2T3B2F9"/>
<dbReference type="GeneID" id="36573129"/>
<organism evidence="2 3">
    <name type="scientific">Amorphotheca resinae ATCC 22711</name>
    <dbReference type="NCBI Taxonomy" id="857342"/>
    <lineage>
        <taxon>Eukaryota</taxon>
        <taxon>Fungi</taxon>
        <taxon>Dikarya</taxon>
        <taxon>Ascomycota</taxon>
        <taxon>Pezizomycotina</taxon>
        <taxon>Leotiomycetes</taxon>
        <taxon>Helotiales</taxon>
        <taxon>Amorphothecaceae</taxon>
        <taxon>Amorphotheca</taxon>
    </lineage>
</organism>
<proteinExistence type="predicted"/>
<dbReference type="InParanoid" id="A0A2T3B2F9"/>
<sequence>MAGADCDKARRTTTTMLNDRMRLVAESANEHPQWILERVVVEGFGGEKWRDVQSGFRDSLCLAMEHKILRSKQVTAPPASSRHNHLHTAHEAQPSYNDAFDAFLSA</sequence>
<evidence type="ECO:0000313" key="2">
    <source>
        <dbReference type="EMBL" id="PSS18750.1"/>
    </source>
</evidence>
<reference evidence="2 3" key="1">
    <citation type="journal article" date="2018" name="New Phytol.">
        <title>Comparative genomics and transcriptomics depict ericoid mycorrhizal fungi as versatile saprotrophs and plant mutualists.</title>
        <authorList>
            <person name="Martino E."/>
            <person name="Morin E."/>
            <person name="Grelet G.A."/>
            <person name="Kuo A."/>
            <person name="Kohler A."/>
            <person name="Daghino S."/>
            <person name="Barry K.W."/>
            <person name="Cichocki N."/>
            <person name="Clum A."/>
            <person name="Dockter R.B."/>
            <person name="Hainaut M."/>
            <person name="Kuo R.C."/>
            <person name="LaButti K."/>
            <person name="Lindahl B.D."/>
            <person name="Lindquist E.A."/>
            <person name="Lipzen A."/>
            <person name="Khouja H.R."/>
            <person name="Magnuson J."/>
            <person name="Murat C."/>
            <person name="Ohm R.A."/>
            <person name="Singer S.W."/>
            <person name="Spatafora J.W."/>
            <person name="Wang M."/>
            <person name="Veneault-Fourrey C."/>
            <person name="Henrissat B."/>
            <person name="Grigoriev I.V."/>
            <person name="Martin F.M."/>
            <person name="Perotto S."/>
        </authorList>
    </citation>
    <scope>NUCLEOTIDE SEQUENCE [LARGE SCALE GENOMIC DNA]</scope>
    <source>
        <strain evidence="2 3">ATCC 22711</strain>
    </source>
</reference>
<dbReference type="Proteomes" id="UP000241818">
    <property type="component" value="Unassembled WGS sequence"/>
</dbReference>
<keyword evidence="3" id="KW-1185">Reference proteome</keyword>
<evidence type="ECO:0000313" key="3">
    <source>
        <dbReference type="Proteomes" id="UP000241818"/>
    </source>
</evidence>
<dbReference type="EMBL" id="KZ679011">
    <property type="protein sequence ID" value="PSS18750.1"/>
    <property type="molecule type" value="Genomic_DNA"/>
</dbReference>